<dbReference type="PANTHER" id="PTHR39965:SF1">
    <property type="entry name" value="CRISPR SYSTEM CMR SUBUNIT CMR6"/>
    <property type="match status" value="1"/>
</dbReference>
<protein>
    <submittedName>
        <fullName evidence="3">CRISPR-associated protein Cmr6</fullName>
    </submittedName>
</protein>
<dbReference type="GO" id="GO:0051607">
    <property type="term" value="P:defense response to virus"/>
    <property type="evidence" value="ECO:0007669"/>
    <property type="project" value="UniProtKB-KW"/>
</dbReference>
<proteinExistence type="predicted"/>
<evidence type="ECO:0000313" key="3">
    <source>
        <dbReference type="EMBL" id="RMA96969.1"/>
    </source>
</evidence>
<reference evidence="3 4" key="1">
    <citation type="submission" date="2018-10" db="EMBL/GenBank/DDBJ databases">
        <title>Genomic Encyclopedia of Archaeal and Bacterial Type Strains, Phase II (KMG-II): from individual species to whole genera.</title>
        <authorList>
            <person name="Goeker M."/>
        </authorList>
    </citation>
    <scope>NUCLEOTIDE SEQUENCE [LARGE SCALE GENOMIC DNA]</scope>
    <source>
        <strain evidence="3 4">VM1</strain>
    </source>
</reference>
<dbReference type="AlphaFoldDB" id="A0A3M0BKU1"/>
<dbReference type="PANTHER" id="PTHR39965">
    <property type="entry name" value="CRISPR SYSTEM CMR SUBUNIT CMR6"/>
    <property type="match status" value="1"/>
</dbReference>
<feature type="domain" description="CRISPR type III-associated protein" evidence="2">
    <location>
        <begin position="138"/>
        <end position="329"/>
    </location>
</feature>
<dbReference type="InterPro" id="IPR005537">
    <property type="entry name" value="RAMP_III_fam"/>
</dbReference>
<name>A0A3M0BKU1_9AQUI</name>
<gene>
    <name evidence="3" type="ORF">CLV39_0621</name>
</gene>
<dbReference type="RefSeq" id="WP_121922765.1">
    <property type="nucleotide sequence ID" value="NZ_REFO01000011.1"/>
</dbReference>
<sequence>METRKVVPKETSQILKNFNHIDNISLLLNKYLDFLTFNKNKLNANEISFIKAINYISFIKDDEVYNEALKKVFEINYRRNRFKINSKNFEKEVVENTKERVENYRNYLIKGNGNKNLNKILEKIKERQKNSSDCSYQLTTKSRLIIGLGISSVLETSIKLHHIYGIPYIPSSAIKGVLRAYRIWKLANWDEEKYKEIETRIDDYKGKPEENISEEEKKIIEIFGNQNQKGKLIILDAYPEKFEGFDVDIMNPHYPNYYTNDKNPEPPADWQNPTPITFLAIPEGTTFNFYFKNAESYDRDLEKLRIDLQEAFEKIGIGAKTSLGYGILE</sequence>
<dbReference type="EMBL" id="REFO01000011">
    <property type="protein sequence ID" value="RMA96969.1"/>
    <property type="molecule type" value="Genomic_DNA"/>
</dbReference>
<evidence type="ECO:0000256" key="1">
    <source>
        <dbReference type="ARBA" id="ARBA00023118"/>
    </source>
</evidence>
<evidence type="ECO:0000313" key="4">
    <source>
        <dbReference type="Proteomes" id="UP000280842"/>
    </source>
</evidence>
<dbReference type="InterPro" id="IPR010172">
    <property type="entry name" value="CRISPR-assoc_prot_TM1791"/>
</dbReference>
<evidence type="ECO:0000259" key="2">
    <source>
        <dbReference type="Pfam" id="PF03787"/>
    </source>
</evidence>
<organism evidence="3 4">
    <name type="scientific">Hydrogenothermus marinus</name>
    <dbReference type="NCBI Taxonomy" id="133270"/>
    <lineage>
        <taxon>Bacteria</taxon>
        <taxon>Pseudomonadati</taxon>
        <taxon>Aquificota</taxon>
        <taxon>Aquificia</taxon>
        <taxon>Aquificales</taxon>
        <taxon>Hydrogenothermaceae</taxon>
        <taxon>Hydrogenothermus</taxon>
    </lineage>
</organism>
<keyword evidence="1" id="KW-0051">Antiviral defense</keyword>
<dbReference type="NCBIfam" id="TIGR01898">
    <property type="entry name" value="cas_TM1791_cmr6"/>
    <property type="match status" value="1"/>
</dbReference>
<dbReference type="OrthoDB" id="9813956at2"/>
<dbReference type="Pfam" id="PF03787">
    <property type="entry name" value="RAMPs"/>
    <property type="match status" value="1"/>
</dbReference>
<accession>A0A3M0BKU1</accession>
<dbReference type="Proteomes" id="UP000280842">
    <property type="component" value="Unassembled WGS sequence"/>
</dbReference>
<keyword evidence="4" id="KW-1185">Reference proteome</keyword>
<comment type="caution">
    <text evidence="3">The sequence shown here is derived from an EMBL/GenBank/DDBJ whole genome shotgun (WGS) entry which is preliminary data.</text>
</comment>